<dbReference type="Proteomes" id="UP001615550">
    <property type="component" value="Unassembled WGS sequence"/>
</dbReference>
<evidence type="ECO:0000256" key="1">
    <source>
        <dbReference type="SAM" id="Coils"/>
    </source>
</evidence>
<name>A0ABW8D5Q7_9GAMM</name>
<protein>
    <submittedName>
        <fullName evidence="2">Kdo hydroxylase family protein</fullName>
    </submittedName>
</protein>
<gene>
    <name evidence="2" type="ORF">ACD661_05645</name>
</gene>
<evidence type="ECO:0000313" key="3">
    <source>
        <dbReference type="Proteomes" id="UP001615550"/>
    </source>
</evidence>
<proteinExistence type="predicted"/>
<accession>A0ABW8D5Q7</accession>
<evidence type="ECO:0000313" key="2">
    <source>
        <dbReference type="EMBL" id="MFJ1268032.1"/>
    </source>
</evidence>
<feature type="coiled-coil region" evidence="1">
    <location>
        <begin position="57"/>
        <end position="84"/>
    </location>
</feature>
<reference evidence="2 3" key="1">
    <citation type="submission" date="2024-08" db="EMBL/GenBank/DDBJ databases">
        <title>Draft Genome Sequence of Legionella lytica strain DSB2004, Isolated From a Fire Sprinkler System.</title>
        <authorList>
            <person name="Everhart A.D."/>
            <person name="Kidane D.T."/>
            <person name="Farone A.L."/>
            <person name="Farone M.B."/>
        </authorList>
    </citation>
    <scope>NUCLEOTIDE SEQUENCE [LARGE SCALE GENOMIC DNA]</scope>
    <source>
        <strain evidence="2 3">DSB2004</strain>
    </source>
</reference>
<keyword evidence="3" id="KW-1185">Reference proteome</keyword>
<keyword evidence="1" id="KW-0175">Coiled coil</keyword>
<comment type="caution">
    <text evidence="2">The sequence shown here is derived from an EMBL/GenBank/DDBJ whole genome shotgun (WGS) entry which is preliminary data.</text>
</comment>
<sequence>MNSYLLTQDLEQINQQESVDQLEGGKVLFFPKHVFSDIHPNLMSENILDGTRKNISYDSQKKSLNAYKKEINGLDEQLTQMMQGYADFSYQLIQAALPSYIPHLRWGRTSFRPAQINGRVSSKRKDDTRLHVDSFSASPVHGLRILRVFCNVNPHDEPRVWNLGEPFPQVLARFAPQINAYSKLKANLLKWTKTTKTLRSAYDHYMLHLHDTMKLDDAYQAQVNKIRVDFPAQSTWIVFTDHVSHAALSGQHLLEQTFYLPVDKMANPECSPLVQWQKLRPEVAVF</sequence>
<organism evidence="2 3">
    <name type="scientific">Legionella lytica</name>
    <dbReference type="NCBI Taxonomy" id="96232"/>
    <lineage>
        <taxon>Bacteria</taxon>
        <taxon>Pseudomonadati</taxon>
        <taxon>Pseudomonadota</taxon>
        <taxon>Gammaproteobacteria</taxon>
        <taxon>Legionellales</taxon>
        <taxon>Legionellaceae</taxon>
        <taxon>Legionella</taxon>
    </lineage>
</organism>
<dbReference type="EMBL" id="JBGORX010000001">
    <property type="protein sequence ID" value="MFJ1268032.1"/>
    <property type="molecule type" value="Genomic_DNA"/>
</dbReference>
<dbReference type="Pfam" id="PF11004">
    <property type="entry name" value="Kdo_hydroxy"/>
    <property type="match status" value="1"/>
</dbReference>
<dbReference type="InterPro" id="IPR021266">
    <property type="entry name" value="Kdo_hydroxlase"/>
</dbReference>
<dbReference type="RefSeq" id="WP_400186855.1">
    <property type="nucleotide sequence ID" value="NZ_JBGORX010000001.1"/>
</dbReference>